<dbReference type="InterPro" id="IPR016155">
    <property type="entry name" value="Mopterin_synth/thiamin_S_b"/>
</dbReference>
<organism evidence="1">
    <name type="scientific">marine metagenome</name>
    <dbReference type="NCBI Taxonomy" id="408172"/>
    <lineage>
        <taxon>unclassified sequences</taxon>
        <taxon>metagenomes</taxon>
        <taxon>ecological metagenomes</taxon>
    </lineage>
</organism>
<dbReference type="EMBL" id="UINC01012501">
    <property type="protein sequence ID" value="SVA54564.1"/>
    <property type="molecule type" value="Genomic_DNA"/>
</dbReference>
<dbReference type="AlphaFoldDB" id="A0A381WPY0"/>
<dbReference type="CDD" id="cd17040">
    <property type="entry name" value="Ubl_MoaD_like"/>
    <property type="match status" value="1"/>
</dbReference>
<proteinExistence type="predicted"/>
<accession>A0A381WPY0</accession>
<gene>
    <name evidence="1" type="ORF">METZ01_LOCUS107418</name>
</gene>
<name>A0A381WPY0_9ZZZZ</name>
<sequence>MARIVLSGNLRLYTKGVTELELESGSIRSLIRELRRRYPDIPEDIEDELAISIDGVLHQDDWFAKIGPDSEVHLLPRISGG</sequence>
<dbReference type="Gene3D" id="3.10.20.30">
    <property type="match status" value="1"/>
</dbReference>
<dbReference type="InterPro" id="IPR012675">
    <property type="entry name" value="Beta-grasp_dom_sf"/>
</dbReference>
<protein>
    <recommendedName>
        <fullName evidence="2">Ubiquitin Mut7-C domain-containing protein</fullName>
    </recommendedName>
</protein>
<evidence type="ECO:0008006" key="2">
    <source>
        <dbReference type="Google" id="ProtNLM"/>
    </source>
</evidence>
<dbReference type="SUPFAM" id="SSF54285">
    <property type="entry name" value="MoaD/ThiS"/>
    <property type="match status" value="1"/>
</dbReference>
<evidence type="ECO:0000313" key="1">
    <source>
        <dbReference type="EMBL" id="SVA54564.1"/>
    </source>
</evidence>
<reference evidence="1" key="1">
    <citation type="submission" date="2018-05" db="EMBL/GenBank/DDBJ databases">
        <authorList>
            <person name="Lanie J.A."/>
            <person name="Ng W.-L."/>
            <person name="Kazmierczak K.M."/>
            <person name="Andrzejewski T.M."/>
            <person name="Davidsen T.M."/>
            <person name="Wayne K.J."/>
            <person name="Tettelin H."/>
            <person name="Glass J.I."/>
            <person name="Rusch D."/>
            <person name="Podicherti R."/>
            <person name="Tsui H.-C.T."/>
            <person name="Winkler M.E."/>
        </authorList>
    </citation>
    <scope>NUCLEOTIDE SEQUENCE</scope>
</reference>